<dbReference type="InterPro" id="IPR000504">
    <property type="entry name" value="RRM_dom"/>
</dbReference>
<feature type="compositionally biased region" description="Polar residues" evidence="2">
    <location>
        <begin position="313"/>
        <end position="322"/>
    </location>
</feature>
<evidence type="ECO:0000259" key="3">
    <source>
        <dbReference type="SMART" id="SM00360"/>
    </source>
</evidence>
<accession>A0AAF0JKW4</accession>
<proteinExistence type="predicted"/>
<dbReference type="EMBL" id="CP118377">
    <property type="protein sequence ID" value="WFD43666.1"/>
    <property type="molecule type" value="Genomic_DNA"/>
</dbReference>
<dbReference type="InterPro" id="IPR012677">
    <property type="entry name" value="Nucleotide-bd_a/b_plait_sf"/>
</dbReference>
<dbReference type="SMART" id="SM00360">
    <property type="entry name" value="RRM"/>
    <property type="match status" value="1"/>
</dbReference>
<gene>
    <name evidence="4" type="primary">TIF3</name>
    <name evidence="4" type="ORF">MPSI1_002330</name>
</gene>
<dbReference type="PANTHER" id="PTHR23236:SF11">
    <property type="entry name" value="EUKARYOTIC TRANSLATION INITIATION FACTOR 4H"/>
    <property type="match status" value="1"/>
</dbReference>
<dbReference type="Gene3D" id="3.30.70.330">
    <property type="match status" value="1"/>
</dbReference>
<feature type="region of interest" description="Disordered" evidence="2">
    <location>
        <begin position="37"/>
        <end position="72"/>
    </location>
</feature>
<evidence type="ECO:0000313" key="5">
    <source>
        <dbReference type="Proteomes" id="UP001214628"/>
    </source>
</evidence>
<dbReference type="PANTHER" id="PTHR23236">
    <property type="entry name" value="EUKARYOTIC TRANSLATION INITIATION FACTOR 4B/4H"/>
    <property type="match status" value="1"/>
</dbReference>
<sequence>MGMYLVLRLDCVLTTAAPKKQQNKMSLVDFLADETPREQGQGFGLGGQGAFPSRSRYDEGGAPPFAREDPPLPTEPPFTAFVVNLSFESTESDVQYFFEPLKPLSVRLVSSHDGRPKGYGYVEFETLDNLKEALTYTGKPLDNRNVRVSVAEPSSRGSRGIADDASQWRRSTPLPPSNRAGFGGPSGTGFDEMGVGADGSRSGFGGKFIPSADRQQRRNTGPYEPSQSDTASDWRTGKPVSAKGPSRFGFGHGDQDRASGGFERRSPAASDEGFANWRAGRLASGDGASASQARRKLDLKPRGSTLNEEAKDSTGSGNSSRASPFGAAKPVDSGQREREIENRLREQERVRREQRLKQDELKKTQSPKPKTEGSWRSPASAKSEKVDDATSADSEWKTV</sequence>
<keyword evidence="5" id="KW-1185">Reference proteome</keyword>
<reference evidence="4" key="1">
    <citation type="submission" date="2023-02" db="EMBL/GenBank/DDBJ databases">
        <title>Mating type loci evolution in Malassezia.</title>
        <authorList>
            <person name="Coelho M.A."/>
        </authorList>
    </citation>
    <scope>NUCLEOTIDE SEQUENCE</scope>
    <source>
        <strain evidence="4">CBS 14136</strain>
    </source>
</reference>
<dbReference type="InterPro" id="IPR035979">
    <property type="entry name" value="RBD_domain_sf"/>
</dbReference>
<protein>
    <submittedName>
        <fullName evidence="4">Eukaryotic translation initiation factor 4B</fullName>
    </submittedName>
</protein>
<dbReference type="Proteomes" id="UP001214628">
    <property type="component" value="Chromosome 3"/>
</dbReference>
<feature type="compositionally biased region" description="Basic and acidic residues" evidence="2">
    <location>
        <begin position="334"/>
        <end position="373"/>
    </location>
</feature>
<keyword evidence="4" id="KW-0648">Protein biosynthesis</keyword>
<feature type="compositionally biased region" description="Basic and acidic residues" evidence="2">
    <location>
        <begin position="382"/>
        <end position="399"/>
    </location>
</feature>
<dbReference type="AlphaFoldDB" id="A0AAF0JKW4"/>
<feature type="region of interest" description="Disordered" evidence="2">
    <location>
        <begin position="150"/>
        <end position="399"/>
    </location>
</feature>
<feature type="compositionally biased region" description="Basic and acidic residues" evidence="2">
    <location>
        <begin position="253"/>
        <end position="266"/>
    </location>
</feature>
<evidence type="ECO:0000256" key="2">
    <source>
        <dbReference type="SAM" id="MobiDB-lite"/>
    </source>
</evidence>
<dbReference type="Pfam" id="PF00076">
    <property type="entry name" value="RRM_1"/>
    <property type="match status" value="1"/>
</dbReference>
<keyword evidence="1" id="KW-0694">RNA-binding</keyword>
<organism evidence="4 5">
    <name type="scientific">Malassezia psittaci</name>
    <dbReference type="NCBI Taxonomy" id="1821823"/>
    <lineage>
        <taxon>Eukaryota</taxon>
        <taxon>Fungi</taxon>
        <taxon>Dikarya</taxon>
        <taxon>Basidiomycota</taxon>
        <taxon>Ustilaginomycotina</taxon>
        <taxon>Malasseziomycetes</taxon>
        <taxon>Malasseziales</taxon>
        <taxon>Malasseziaceae</taxon>
        <taxon>Malassezia</taxon>
    </lineage>
</organism>
<evidence type="ECO:0000313" key="4">
    <source>
        <dbReference type="EMBL" id="WFD43666.1"/>
    </source>
</evidence>
<name>A0AAF0JKW4_9BASI</name>
<dbReference type="GO" id="GO:0005730">
    <property type="term" value="C:nucleolus"/>
    <property type="evidence" value="ECO:0007669"/>
    <property type="project" value="TreeGrafter"/>
</dbReference>
<feature type="domain" description="RRM" evidence="3">
    <location>
        <begin position="79"/>
        <end position="149"/>
    </location>
</feature>
<dbReference type="SUPFAM" id="SSF54928">
    <property type="entry name" value="RNA-binding domain, RBD"/>
    <property type="match status" value="1"/>
</dbReference>
<keyword evidence="4" id="KW-0396">Initiation factor</keyword>
<dbReference type="GO" id="GO:0003723">
    <property type="term" value="F:RNA binding"/>
    <property type="evidence" value="ECO:0007669"/>
    <property type="project" value="UniProtKB-KW"/>
</dbReference>
<dbReference type="GO" id="GO:0003743">
    <property type="term" value="F:translation initiation factor activity"/>
    <property type="evidence" value="ECO:0007669"/>
    <property type="project" value="UniProtKB-KW"/>
</dbReference>
<evidence type="ECO:0000256" key="1">
    <source>
        <dbReference type="ARBA" id="ARBA00022884"/>
    </source>
</evidence>